<dbReference type="AlphaFoldDB" id="A0AB34KJK6"/>
<organism evidence="1 2">
    <name type="scientific">Cladosporium halotolerans</name>
    <dbReference type="NCBI Taxonomy" id="1052096"/>
    <lineage>
        <taxon>Eukaryota</taxon>
        <taxon>Fungi</taxon>
        <taxon>Dikarya</taxon>
        <taxon>Ascomycota</taxon>
        <taxon>Pezizomycotina</taxon>
        <taxon>Dothideomycetes</taxon>
        <taxon>Dothideomycetidae</taxon>
        <taxon>Cladosporiales</taxon>
        <taxon>Cladosporiaceae</taxon>
        <taxon>Cladosporium</taxon>
    </lineage>
</organism>
<evidence type="ECO:0000313" key="1">
    <source>
        <dbReference type="EMBL" id="KAL1583961.1"/>
    </source>
</evidence>
<proteinExistence type="predicted"/>
<evidence type="ECO:0000313" key="2">
    <source>
        <dbReference type="Proteomes" id="UP000803884"/>
    </source>
</evidence>
<dbReference type="Proteomes" id="UP000803884">
    <property type="component" value="Unassembled WGS sequence"/>
</dbReference>
<reference evidence="1 2" key="1">
    <citation type="journal article" date="2020" name="Microbiol. Resour. Announc.">
        <title>Draft Genome Sequence of a Cladosporium Species Isolated from the Mesophotic Ascidian Didemnum maculosum.</title>
        <authorList>
            <person name="Gioti A."/>
            <person name="Siaperas R."/>
            <person name="Nikolaivits E."/>
            <person name="Le Goff G."/>
            <person name="Ouazzani J."/>
            <person name="Kotoulas G."/>
            <person name="Topakas E."/>
        </authorList>
    </citation>
    <scope>NUCLEOTIDE SEQUENCE [LARGE SCALE GENOMIC DNA]</scope>
    <source>
        <strain evidence="1 2">TM138-S3</strain>
    </source>
</reference>
<comment type="caution">
    <text evidence="1">The sequence shown here is derived from an EMBL/GenBank/DDBJ whole genome shotgun (WGS) entry which is preliminary data.</text>
</comment>
<sequence length="394" mass="42654">MATTNPANLPGAPVNPSEAQGAQIPLQSFSLPDFPPAARGLKALTLTCDIIVDEYQTLLSQPYSIPDSIPFAIESLTLELFSLGYPPGFLNRLAERLPNLKSVVIYSQLLGGISKESAEDAAAFFRKLPNLRALHLLDVFAKPGFFAQIAPWLKYDASDDPGRARRGLMFLEVNYTFRHEDEDFMAQIPASELAALIGPGLISCSFNISAPEDASEDEQDPSNIAQAASKEGVMAFNKTLSASVVEALTADECRPRGLRALNSTLFTFTLEQFQKVLGVQKNVMVLNATLEAEPGEACKKELLRGLEGCAQLEQVEIVANPSLQFFMEVQNPRSGVVGKTFPSAADMDALSSKCDKLSSLKANVLRTTSFGTVSWERKNGKWSGGVKEGIAKTT</sequence>
<accession>A0AB34KJK6</accession>
<gene>
    <name evidence="1" type="ORF">WHR41_07380</name>
</gene>
<keyword evidence="2" id="KW-1185">Reference proteome</keyword>
<name>A0AB34KJK6_9PEZI</name>
<dbReference type="RefSeq" id="XP_069227067.1">
    <property type="nucleotide sequence ID" value="XM_069375985.1"/>
</dbReference>
<dbReference type="GeneID" id="96008823"/>
<protein>
    <submittedName>
        <fullName evidence="1">Uncharacterized protein</fullName>
    </submittedName>
</protein>
<dbReference type="EMBL" id="JAAQHG020000030">
    <property type="protein sequence ID" value="KAL1583961.1"/>
    <property type="molecule type" value="Genomic_DNA"/>
</dbReference>